<gene>
    <name evidence="7" type="primary">LOC105360393</name>
</gene>
<evidence type="ECO:0000313" key="6">
    <source>
        <dbReference type="Proteomes" id="UP000695007"/>
    </source>
</evidence>
<evidence type="ECO:0000313" key="7">
    <source>
        <dbReference type="RefSeq" id="XP_011495590.1"/>
    </source>
</evidence>
<reference evidence="7" key="1">
    <citation type="submission" date="2025-08" db="UniProtKB">
        <authorList>
            <consortium name="RefSeq"/>
        </authorList>
    </citation>
    <scope>IDENTIFICATION</scope>
</reference>
<keyword evidence="5" id="KW-0812">Transmembrane</keyword>
<dbReference type="PRINTS" id="PR00131">
    <property type="entry name" value="GLHYDRLASE1"/>
</dbReference>
<evidence type="ECO:0000256" key="2">
    <source>
        <dbReference type="ARBA" id="ARBA00022801"/>
    </source>
</evidence>
<dbReference type="SUPFAM" id="SSF51445">
    <property type="entry name" value="(Trans)glycosidases"/>
    <property type="match status" value="1"/>
</dbReference>
<feature type="transmembrane region" description="Helical" evidence="5">
    <location>
        <begin position="12"/>
        <end position="31"/>
    </location>
</feature>
<dbReference type="GO" id="GO:0005975">
    <property type="term" value="P:carbohydrate metabolic process"/>
    <property type="evidence" value="ECO:0007669"/>
    <property type="project" value="InterPro"/>
</dbReference>
<dbReference type="Proteomes" id="UP000695007">
    <property type="component" value="Unplaced"/>
</dbReference>
<dbReference type="InterPro" id="IPR017853">
    <property type="entry name" value="GH"/>
</dbReference>
<dbReference type="InterPro" id="IPR001360">
    <property type="entry name" value="Glyco_hydro_1"/>
</dbReference>
<dbReference type="GO" id="GO:0008422">
    <property type="term" value="F:beta-glucosidase activity"/>
    <property type="evidence" value="ECO:0007669"/>
    <property type="project" value="TreeGrafter"/>
</dbReference>
<protein>
    <submittedName>
        <fullName evidence="7">Myrosinase 1-like</fullName>
    </submittedName>
</protein>
<dbReference type="Pfam" id="PF00232">
    <property type="entry name" value="Glyco_hydro_1"/>
    <property type="match status" value="1"/>
</dbReference>
<organism evidence="6 7">
    <name type="scientific">Ceratosolen solmsi marchali</name>
    <dbReference type="NCBI Taxonomy" id="326594"/>
    <lineage>
        <taxon>Eukaryota</taxon>
        <taxon>Metazoa</taxon>
        <taxon>Ecdysozoa</taxon>
        <taxon>Arthropoda</taxon>
        <taxon>Hexapoda</taxon>
        <taxon>Insecta</taxon>
        <taxon>Pterygota</taxon>
        <taxon>Neoptera</taxon>
        <taxon>Endopterygota</taxon>
        <taxon>Hymenoptera</taxon>
        <taxon>Apocrita</taxon>
        <taxon>Proctotrupomorpha</taxon>
        <taxon>Chalcidoidea</taxon>
        <taxon>Agaonidae</taxon>
        <taxon>Agaoninae</taxon>
        <taxon>Ceratosolen</taxon>
    </lineage>
</organism>
<proteinExistence type="inferred from homology"/>
<dbReference type="PANTHER" id="PTHR10353:SF36">
    <property type="entry name" value="LP05116P"/>
    <property type="match status" value="1"/>
</dbReference>
<dbReference type="KEGG" id="csol:105360393"/>
<keyword evidence="5" id="KW-1133">Transmembrane helix</keyword>
<dbReference type="AlphaFoldDB" id="A0AAJ6VLT9"/>
<evidence type="ECO:0000256" key="1">
    <source>
        <dbReference type="ARBA" id="ARBA00010838"/>
    </source>
</evidence>
<keyword evidence="5" id="KW-0472">Membrane</keyword>
<evidence type="ECO:0000256" key="4">
    <source>
        <dbReference type="RuleBase" id="RU003690"/>
    </source>
</evidence>
<accession>A0AAJ6VLT9</accession>
<name>A0AAJ6VLT9_9HYME</name>
<keyword evidence="3" id="KW-0326">Glycosidase</keyword>
<dbReference type="RefSeq" id="XP_011495590.1">
    <property type="nucleotide sequence ID" value="XM_011497288.1"/>
</dbReference>
<dbReference type="GeneID" id="105360393"/>
<keyword evidence="6" id="KW-1185">Reference proteome</keyword>
<evidence type="ECO:0000256" key="3">
    <source>
        <dbReference type="ARBA" id="ARBA00023295"/>
    </source>
</evidence>
<keyword evidence="2" id="KW-0378">Hydrolase</keyword>
<comment type="similarity">
    <text evidence="1 4">Belongs to the glycosyl hydrolase 1 family.</text>
</comment>
<sequence>MFNILQNHIKSLVLLSIATTVIVILVVYIILSRNVETNNSDLDFPDGFLIGAGSSAFQIEGAWNTSGKSASEMDNLLHQKNSIFPNILDISSDSYHHYLEDVKALKFMGMNAYRFSLSWSRLLPTGYANIVNPDGVRYYHSLLDELEKNQIQPIVTIYHFDHPYSLEKFGAWTNEKIVEIFADYARFVFKEFGHRVKIFSTINEPRIVSMLYASNWLKSVDKRNHSAGYLCGHNLLKAHARAFHIYDEEFRPKYNGLIGIVLNCDSSYTMNPNDHELNNIMFDYNCGWFANPIFSSTGDYPETLKKRVAENSKFEGLSESRLPIFTDAWNDYIRGSSDYFGLNHYNTYLVSRSPKMNETIWQDDIGIMITYDPRTFAKYPQNYTVSYMRPYGIREVLVKIKDNYNNPLVLITESGVPSMDDLHDYSRIKYLYVFMEQVLYAIKKDKCNVKSYIIWSLIDGYEFFSNYVYGFGLIRVDFNDPNRRRTPKASAMWLKNVIAKKRLYFDVNEQFENVNF</sequence>
<dbReference type="PANTHER" id="PTHR10353">
    <property type="entry name" value="GLYCOSYL HYDROLASE"/>
    <property type="match status" value="1"/>
</dbReference>
<dbReference type="Gene3D" id="3.20.20.80">
    <property type="entry name" value="Glycosidases"/>
    <property type="match status" value="1"/>
</dbReference>
<evidence type="ECO:0000256" key="5">
    <source>
        <dbReference type="SAM" id="Phobius"/>
    </source>
</evidence>